<evidence type="ECO:0000256" key="1">
    <source>
        <dbReference type="SAM" id="Phobius"/>
    </source>
</evidence>
<evidence type="ECO:0000313" key="2">
    <source>
        <dbReference type="Proteomes" id="UP000694941"/>
    </source>
</evidence>
<feature type="transmembrane region" description="Helical" evidence="1">
    <location>
        <begin position="104"/>
        <end position="123"/>
    </location>
</feature>
<dbReference type="RefSeq" id="XP_022247988.1">
    <property type="nucleotide sequence ID" value="XM_022392280.1"/>
</dbReference>
<proteinExistence type="predicted"/>
<dbReference type="RefSeq" id="XP_022247985.1">
    <property type="nucleotide sequence ID" value="XM_022392277.1"/>
</dbReference>
<keyword evidence="1" id="KW-1133">Transmembrane helix</keyword>
<organism evidence="2 5">
    <name type="scientific">Limulus polyphemus</name>
    <name type="common">Atlantic horseshoe crab</name>
    <dbReference type="NCBI Taxonomy" id="6850"/>
    <lineage>
        <taxon>Eukaryota</taxon>
        <taxon>Metazoa</taxon>
        <taxon>Ecdysozoa</taxon>
        <taxon>Arthropoda</taxon>
        <taxon>Chelicerata</taxon>
        <taxon>Merostomata</taxon>
        <taxon>Xiphosura</taxon>
        <taxon>Limulidae</taxon>
        <taxon>Limulus</taxon>
    </lineage>
</organism>
<dbReference type="RefSeq" id="XP_022247989.1">
    <property type="nucleotide sequence ID" value="XM_022392281.1"/>
</dbReference>
<feature type="transmembrane region" description="Helical" evidence="1">
    <location>
        <begin position="254"/>
        <end position="278"/>
    </location>
</feature>
<keyword evidence="1" id="KW-0812">Transmembrane</keyword>
<feature type="transmembrane region" description="Helical" evidence="1">
    <location>
        <begin position="170"/>
        <end position="192"/>
    </location>
</feature>
<reference evidence="3 4" key="1">
    <citation type="submission" date="2025-05" db="UniProtKB">
        <authorList>
            <consortium name="RefSeq"/>
        </authorList>
    </citation>
    <scope>IDENTIFICATION</scope>
    <source>
        <tissue evidence="3 4">Muscle</tissue>
    </source>
</reference>
<evidence type="ECO:0000313" key="8">
    <source>
        <dbReference type="RefSeq" id="XP_022247989.1"/>
    </source>
</evidence>
<dbReference type="RefSeq" id="XP_022247986.1">
    <property type="nucleotide sequence ID" value="XM_022392278.1"/>
</dbReference>
<dbReference type="GeneID" id="106464548"/>
<feature type="transmembrane region" description="Helical" evidence="1">
    <location>
        <begin position="42"/>
        <end position="60"/>
    </location>
</feature>
<keyword evidence="1" id="KW-0472">Membrane</keyword>
<sequence>MSWIDVIPAQDANGTNSKNFTIDVTVKGCFGEYDTVACVRSGILAALDFITLVLCIHRVVRLHVLHHPQVHQYLIFYFATVEVSFLGPKWMISIHDFPWLEFGAIYIKMIQFILICHFHWSLATRILHKEKLIKIVILPLLGLFFAYFTIVAVLAVISTDKPRIECLEPYWLMLSAAEFLFVQLFMTAGVYITQKINAVSSMDSFKREQKRDLWSVIVAYEFSALVALSYDTAVQIVGNQDSGCSGIYGHTQSIYSPVFAFLMVIKYLLPIWVMILVFHPVRGWSSDDDDRLLGISGDGSTTSTFNSSNRGHLIYQQLRFPGSESDPISPPYVSTVTGMRRSASTPAFLSNVHHRATLTPITEEEAVSQNTSLPSSSAPNADIQTDIKVSNVEGVLSPSQYKTVCRQNRFADNRRKTYLGSTGQLVDATKGGFYRDLNDAIA</sequence>
<dbReference type="PANTHER" id="PTHR38553">
    <property type="entry name" value="PROTEIN CBG19621"/>
    <property type="match status" value="1"/>
</dbReference>
<dbReference type="RefSeq" id="XP_022247987.1">
    <property type="nucleotide sequence ID" value="XM_022392279.1"/>
</dbReference>
<evidence type="ECO:0000313" key="4">
    <source>
        <dbReference type="RefSeq" id="XP_022247985.1"/>
    </source>
</evidence>
<evidence type="ECO:0000313" key="3">
    <source>
        <dbReference type="RefSeq" id="XP_013780147.1"/>
    </source>
</evidence>
<dbReference type="PANTHER" id="PTHR38553:SF1">
    <property type="entry name" value="G PROTEIN-COUPLED RECEPTOR"/>
    <property type="match status" value="1"/>
</dbReference>
<name>A0ABM1SWI0_LIMPO</name>
<evidence type="ECO:0000313" key="7">
    <source>
        <dbReference type="RefSeq" id="XP_022247988.1"/>
    </source>
</evidence>
<gene>
    <name evidence="3 4 5 6 7 8" type="primary">LOC106464548</name>
</gene>
<dbReference type="Proteomes" id="UP000694941">
    <property type="component" value="Unplaced"/>
</dbReference>
<feature type="transmembrane region" description="Helical" evidence="1">
    <location>
        <begin position="72"/>
        <end position="92"/>
    </location>
</feature>
<keyword evidence="2" id="KW-1185">Reference proteome</keyword>
<feature type="transmembrane region" description="Helical" evidence="1">
    <location>
        <begin position="135"/>
        <end position="158"/>
    </location>
</feature>
<protein>
    <submittedName>
        <fullName evidence="3 4">Uncharacterized protein LOC106464548</fullName>
    </submittedName>
</protein>
<dbReference type="RefSeq" id="XP_013780147.1">
    <property type="nucleotide sequence ID" value="XM_013924693.2"/>
</dbReference>
<evidence type="ECO:0000313" key="6">
    <source>
        <dbReference type="RefSeq" id="XP_022247987.1"/>
    </source>
</evidence>
<accession>A0ABM1SWI0</accession>
<feature type="transmembrane region" description="Helical" evidence="1">
    <location>
        <begin position="213"/>
        <end position="234"/>
    </location>
</feature>
<evidence type="ECO:0000313" key="5">
    <source>
        <dbReference type="RefSeq" id="XP_022247986.1"/>
    </source>
</evidence>